<dbReference type="Proteomes" id="UP001207736">
    <property type="component" value="Unassembled WGS sequence"/>
</dbReference>
<dbReference type="EMBL" id="BQKB01000025">
    <property type="protein sequence ID" value="GJM53062.1"/>
    <property type="molecule type" value="Genomic_DNA"/>
</dbReference>
<evidence type="ECO:0000313" key="3">
    <source>
        <dbReference type="EMBL" id="GJM50113.1"/>
    </source>
</evidence>
<dbReference type="Pfam" id="PF17415">
    <property type="entry name" value="NigD_C"/>
    <property type="match status" value="1"/>
</dbReference>
<evidence type="ECO:0000259" key="1">
    <source>
        <dbReference type="Pfam" id="PF12667"/>
    </source>
</evidence>
<keyword evidence="6" id="KW-1185">Reference proteome</keyword>
<comment type="caution">
    <text evidence="3">The sequence shown here is derived from an EMBL/GenBank/DDBJ whole genome shotgun (WGS) entry which is preliminary data.</text>
</comment>
<gene>
    <name evidence="3" type="ORF">RCZ15_10870</name>
    <name evidence="4" type="ORF">RCZ16_13790</name>
</gene>
<dbReference type="Gene3D" id="2.60.40.2370">
    <property type="entry name" value="NigD-like, C-terminal beta sandwich domain"/>
    <property type="match status" value="1"/>
</dbReference>
<evidence type="ECO:0000313" key="6">
    <source>
        <dbReference type="Proteomes" id="UP001208692"/>
    </source>
</evidence>
<dbReference type="InterPro" id="IPR035376">
    <property type="entry name" value="NigD_C"/>
</dbReference>
<accession>A0AAV5ARZ3</accession>
<dbReference type="Proteomes" id="UP001208692">
    <property type="component" value="Unassembled WGS sequence"/>
</dbReference>
<feature type="domain" description="NigD-like C-terminal" evidence="2">
    <location>
        <begin position="105"/>
        <end position="217"/>
    </location>
</feature>
<dbReference type="PROSITE" id="PS51257">
    <property type="entry name" value="PROKAR_LIPOPROTEIN"/>
    <property type="match status" value="1"/>
</dbReference>
<dbReference type="Pfam" id="PF12667">
    <property type="entry name" value="NigD_N"/>
    <property type="match status" value="1"/>
</dbReference>
<dbReference type="InterPro" id="IPR038143">
    <property type="entry name" value="NigD-like_C_dom_sf"/>
</dbReference>
<protein>
    <recommendedName>
        <fullName evidence="7">NigD-like protein</fullName>
    </recommendedName>
</protein>
<organism evidence="3 5">
    <name type="scientific">Capnocytophaga catalasegens</name>
    <dbReference type="NCBI Taxonomy" id="1004260"/>
    <lineage>
        <taxon>Bacteria</taxon>
        <taxon>Pseudomonadati</taxon>
        <taxon>Bacteroidota</taxon>
        <taxon>Flavobacteriia</taxon>
        <taxon>Flavobacteriales</taxon>
        <taxon>Flavobacteriaceae</taxon>
        <taxon>Capnocytophaga</taxon>
    </lineage>
</organism>
<proteinExistence type="predicted"/>
<evidence type="ECO:0008006" key="7">
    <source>
        <dbReference type="Google" id="ProtNLM"/>
    </source>
</evidence>
<evidence type="ECO:0000259" key="2">
    <source>
        <dbReference type="Pfam" id="PF17415"/>
    </source>
</evidence>
<dbReference type="RefSeq" id="WP_264846750.1">
    <property type="nucleotide sequence ID" value="NZ_BPMA01000028.1"/>
</dbReference>
<sequence length="223" mass="25301">MNKFKLSIYVLGILVSIVSLQSCLKDENSIELRRPTALVTVRPQADGTFFLQLNDSVRLKPTNVKSSPFGTKEVRALVNYTNETNNNIHINWIDSIRTKKSVKSLGTRNDSIYGNDALEIVRDWVTIAEDGYLTLRIRTRWGRTNAKHVINLLTNVNPENPYEVELRHDAKGNVGGNTGDVLIAFNLNDLPRQDNTSKVKIKLNWKSYSGNKSIEFDLKLRSQ</sequence>
<evidence type="ECO:0000313" key="5">
    <source>
        <dbReference type="Proteomes" id="UP001207736"/>
    </source>
</evidence>
<dbReference type="EMBL" id="BQKA01000021">
    <property type="protein sequence ID" value="GJM50113.1"/>
    <property type="molecule type" value="Genomic_DNA"/>
</dbReference>
<evidence type="ECO:0000313" key="4">
    <source>
        <dbReference type="EMBL" id="GJM53062.1"/>
    </source>
</evidence>
<name>A0AAV5ARZ3_9FLAO</name>
<reference evidence="3 6" key="1">
    <citation type="submission" date="2021-11" db="EMBL/GenBank/DDBJ databases">
        <title>Draft genome sequence of Capnocytophaga sp. strain KC07075 isolated from cat oral cavity.</title>
        <authorList>
            <person name="Suzuki M."/>
            <person name="Imaoka K."/>
            <person name="Kimura M."/>
            <person name="Morikawa S."/>
            <person name="Maeda K."/>
        </authorList>
    </citation>
    <scope>NUCLEOTIDE SEQUENCE</scope>
    <source>
        <strain evidence="3">KC07075</strain>
        <strain evidence="4 6">KC07079</strain>
    </source>
</reference>
<feature type="domain" description="NigD-like N-terminal OB" evidence="1">
    <location>
        <begin position="38"/>
        <end position="96"/>
    </location>
</feature>
<dbReference type="AlphaFoldDB" id="A0AAV5ARZ3"/>
<dbReference type="InterPro" id="IPR024299">
    <property type="entry name" value="NigD-like_OB_dom"/>
</dbReference>